<organism evidence="1 2">
    <name type="scientific">Streptomyces albus (strain ATCC 21838 / DSM 41398 / FERM P-419 / JCM 4703 / NBRC 107858)</name>
    <dbReference type="NCBI Taxonomy" id="1081613"/>
    <lineage>
        <taxon>Bacteria</taxon>
        <taxon>Bacillati</taxon>
        <taxon>Actinomycetota</taxon>
        <taxon>Actinomycetes</taxon>
        <taxon>Kitasatosporales</taxon>
        <taxon>Streptomycetaceae</taxon>
        <taxon>Streptomyces</taxon>
    </lineage>
</organism>
<gene>
    <name evidence="1" type="ORF">SLNWT_6982</name>
</gene>
<dbReference type="AlphaFoldDB" id="A0A0B5EX35"/>
<dbReference type="Pfam" id="PF11303">
    <property type="entry name" value="DUF3105"/>
    <property type="match status" value="1"/>
</dbReference>
<sequence length="215" mass="23473">MGSSRAKEQRAARRAKMEKMRRAEAARRRRARVLTWICAATVVAGVIAGGWYLVERNDSQNEAAERAAAAPVKGEKSFEDLDRNHVTTPVDYKMSPAVGGDHNPLWMNCNGDVYGQEISETNAVHSLEHGAVWVTYGDKIAAKDLSALRARVQKTPYTLLSPYRSQTSPVTLSAWGKQLNVDSASDPRVDSFLDKYVQGKQTPEPGAACTGGKPA</sequence>
<name>A0A0B5EX35_STRA4</name>
<keyword evidence="2" id="KW-1185">Reference proteome</keyword>
<proteinExistence type="predicted"/>
<dbReference type="InterPro" id="IPR021454">
    <property type="entry name" value="DUF3105"/>
</dbReference>
<dbReference type="Proteomes" id="UP000031523">
    <property type="component" value="Chromosome"/>
</dbReference>
<evidence type="ECO:0000313" key="2">
    <source>
        <dbReference type="Proteomes" id="UP000031523"/>
    </source>
</evidence>
<dbReference type="KEGG" id="sals:SLNWT_6982"/>
<accession>A0A0B5EX35</accession>
<evidence type="ECO:0000313" key="1">
    <source>
        <dbReference type="EMBL" id="AJE87358.1"/>
    </source>
</evidence>
<evidence type="ECO:0008006" key="3">
    <source>
        <dbReference type="Google" id="ProtNLM"/>
    </source>
</evidence>
<dbReference type="EMBL" id="CP010519">
    <property type="protein sequence ID" value="AJE87358.1"/>
    <property type="molecule type" value="Genomic_DNA"/>
</dbReference>
<protein>
    <recommendedName>
        <fullName evidence="3">DUF3105 domain-containing protein</fullName>
    </recommendedName>
</protein>
<reference evidence="1 2" key="1">
    <citation type="submission" date="2015-01" db="EMBL/GenBank/DDBJ databases">
        <title>Enhanced salinomycin production by adjusting the supply of polyketide extender units in Streptomyce albus DSM 41398.</title>
        <authorList>
            <person name="Lu C."/>
        </authorList>
    </citation>
    <scope>NUCLEOTIDE SEQUENCE [LARGE SCALE GENOMIC DNA]</scope>
    <source>
        <strain evidence="2">ATCC 21838 / DSM 41398 / FERM P-419 / JCM 4703 / NBRC 107858</strain>
    </source>
</reference>